<accession>A0A6C0BID9</accession>
<reference evidence="1" key="1">
    <citation type="journal article" date="2020" name="Nature">
        <title>Giant virus diversity and host interactions through global metagenomics.</title>
        <authorList>
            <person name="Schulz F."/>
            <person name="Roux S."/>
            <person name="Paez-Espino D."/>
            <person name="Jungbluth S."/>
            <person name="Walsh D.A."/>
            <person name="Denef V.J."/>
            <person name="McMahon K.D."/>
            <person name="Konstantinidis K.T."/>
            <person name="Eloe-Fadrosh E.A."/>
            <person name="Kyrpides N.C."/>
            <person name="Woyke T."/>
        </authorList>
    </citation>
    <scope>NUCLEOTIDE SEQUENCE</scope>
    <source>
        <strain evidence="1">GVMAG-M-3300013006-15</strain>
    </source>
</reference>
<dbReference type="AlphaFoldDB" id="A0A6C0BID9"/>
<evidence type="ECO:0008006" key="2">
    <source>
        <dbReference type="Google" id="ProtNLM"/>
    </source>
</evidence>
<sequence length="296" mass="33927">METQMQIVVMKGWQGFADRLQLLSHLLNYCKKNNAAICVDWRDKIWGQEKEDFSDYFEIIGIPTITIQEVVEKAKAGASVYPSTWTLEMLEKPSTIEAYDDKYKLLLTEKNAVFPGDILVTCSKGLRQWSSAILGDHLRFKQSIANEIIPRLNVQRPYCLVHLRGTDRGVEGLFEMYVEGYQQISEDKKKNTYIISDSPTYIRKWLELYPNSKMAIPDPPVLQLPDVGKGTHLIDSDKLESYGIKKHDLNINLLTDFMIYGFSNINVGFSESAFVIMGRLFSKTGVPKKWLGWEPN</sequence>
<dbReference type="EMBL" id="MN739163">
    <property type="protein sequence ID" value="QHS91782.1"/>
    <property type="molecule type" value="Genomic_DNA"/>
</dbReference>
<evidence type="ECO:0000313" key="1">
    <source>
        <dbReference type="EMBL" id="QHS91782.1"/>
    </source>
</evidence>
<proteinExistence type="predicted"/>
<organism evidence="1">
    <name type="scientific">viral metagenome</name>
    <dbReference type="NCBI Taxonomy" id="1070528"/>
    <lineage>
        <taxon>unclassified sequences</taxon>
        <taxon>metagenomes</taxon>
        <taxon>organismal metagenomes</taxon>
    </lineage>
</organism>
<name>A0A6C0BID9_9ZZZZ</name>
<protein>
    <recommendedName>
        <fullName evidence="2">Glycosyltransferase</fullName>
    </recommendedName>
</protein>
<dbReference type="Gene3D" id="3.40.50.11340">
    <property type="match status" value="1"/>
</dbReference>